<comment type="subcellular location">
    <subcellularLocation>
        <location evidence="1">Cell membrane</location>
        <topology evidence="1">Multi-pass membrane protein</topology>
    </subcellularLocation>
</comment>
<feature type="transmembrane region" description="Helical" evidence="6">
    <location>
        <begin position="256"/>
        <end position="273"/>
    </location>
</feature>
<dbReference type="EMBL" id="MFPV01000050">
    <property type="protein sequence ID" value="OGH60865.1"/>
    <property type="molecule type" value="Genomic_DNA"/>
</dbReference>
<dbReference type="Pfam" id="PF01943">
    <property type="entry name" value="Polysacc_synt"/>
    <property type="match status" value="1"/>
</dbReference>
<evidence type="ECO:0000256" key="4">
    <source>
        <dbReference type="ARBA" id="ARBA00022989"/>
    </source>
</evidence>
<feature type="transmembrane region" description="Helical" evidence="6">
    <location>
        <begin position="294"/>
        <end position="318"/>
    </location>
</feature>
<keyword evidence="3 6" id="KW-0812">Transmembrane</keyword>
<sequence length="494" mass="52254">MRTVAHNTLFLTGASLIQKALSFIYFTILARTFSSSEIGAYSYALAFTTLFAVIVDGGLTPVLIRHVSTYPNDVAALLRKILISKSALFLAALAAMVLTVSVNTAAQSVAPLIAVAALVMIVDSLNLSVYGVLRGCQNLVYESVGMIVAQTVSLASVIGVVMFELPILFAICGLGMGSVMSSMISWVGLKRVAIAAHASSRAPIVVDNALLAREAFPFALAGVCARGYSYLDLLLIGSFMNFAAAGTYSIANKLTFVFQFIPLALTAALYPAFSKEVASNHAAVRSLWLSAQRYLLCALGFIVLILISLRVEILSFFGTEHMSATATLSILAVSLIFAFMSYPVGSLLNASGLQRLQTGAMAAAFALNATTNIVLIPLLGSVGAASSALAGNFFLFFIGAWFAQRRVCSLPWINAAHSAIIFLVSACVGGVAIFVSRAYFFEFASLAPQRGAVEQLLAIGTLSIVGALAYAAAVFLLRGIHVSEIRSFVTRLRS</sequence>
<comment type="caution">
    <text evidence="7">The sequence shown here is derived from an EMBL/GenBank/DDBJ whole genome shotgun (WGS) entry which is preliminary data.</text>
</comment>
<feature type="transmembrane region" description="Helical" evidence="6">
    <location>
        <begin position="415"/>
        <end position="436"/>
    </location>
</feature>
<feature type="transmembrane region" description="Helical" evidence="6">
    <location>
        <begin position="167"/>
        <end position="189"/>
    </location>
</feature>
<feature type="transmembrane region" description="Helical" evidence="6">
    <location>
        <begin position="112"/>
        <end position="133"/>
    </location>
</feature>
<keyword evidence="2" id="KW-1003">Cell membrane</keyword>
<evidence type="ECO:0000256" key="3">
    <source>
        <dbReference type="ARBA" id="ARBA00022692"/>
    </source>
</evidence>
<feature type="transmembrane region" description="Helical" evidence="6">
    <location>
        <begin position="360"/>
        <end position="379"/>
    </location>
</feature>
<proteinExistence type="predicted"/>
<dbReference type="InterPro" id="IPR050833">
    <property type="entry name" value="Poly_Biosynth_Transport"/>
</dbReference>
<accession>A0A1F6LNH8</accession>
<dbReference type="InterPro" id="IPR002797">
    <property type="entry name" value="Polysacc_synth"/>
</dbReference>
<gene>
    <name evidence="7" type="ORF">A2848_00680</name>
</gene>
<evidence type="ECO:0000256" key="6">
    <source>
        <dbReference type="SAM" id="Phobius"/>
    </source>
</evidence>
<feature type="transmembrane region" description="Helical" evidence="6">
    <location>
        <begin position="87"/>
        <end position="106"/>
    </location>
</feature>
<feature type="transmembrane region" description="Helical" evidence="6">
    <location>
        <begin position="385"/>
        <end position="403"/>
    </location>
</feature>
<feature type="transmembrane region" description="Helical" evidence="6">
    <location>
        <begin position="38"/>
        <end position="59"/>
    </location>
</feature>
<feature type="transmembrane region" description="Helical" evidence="6">
    <location>
        <begin position="456"/>
        <end position="477"/>
    </location>
</feature>
<evidence type="ECO:0000256" key="2">
    <source>
        <dbReference type="ARBA" id="ARBA00022475"/>
    </source>
</evidence>
<feature type="transmembrane region" description="Helical" evidence="6">
    <location>
        <begin position="324"/>
        <end position="348"/>
    </location>
</feature>
<organism evidence="7 8">
    <name type="scientific">Candidatus Magasanikbacteria bacterium RIFCSPHIGHO2_01_FULL_50_8</name>
    <dbReference type="NCBI Taxonomy" id="1798674"/>
    <lineage>
        <taxon>Bacteria</taxon>
        <taxon>Candidatus Magasanikiibacteriota</taxon>
    </lineage>
</organism>
<dbReference type="PANTHER" id="PTHR30250">
    <property type="entry name" value="PST FAMILY PREDICTED COLANIC ACID TRANSPORTER"/>
    <property type="match status" value="1"/>
</dbReference>
<feature type="transmembrane region" description="Helical" evidence="6">
    <location>
        <begin position="230"/>
        <end position="250"/>
    </location>
</feature>
<dbReference type="AlphaFoldDB" id="A0A1F6LNH8"/>
<evidence type="ECO:0000313" key="7">
    <source>
        <dbReference type="EMBL" id="OGH60865.1"/>
    </source>
</evidence>
<reference evidence="7 8" key="1">
    <citation type="journal article" date="2016" name="Nat. Commun.">
        <title>Thousands of microbial genomes shed light on interconnected biogeochemical processes in an aquifer system.</title>
        <authorList>
            <person name="Anantharaman K."/>
            <person name="Brown C.T."/>
            <person name="Hug L.A."/>
            <person name="Sharon I."/>
            <person name="Castelle C.J."/>
            <person name="Probst A.J."/>
            <person name="Thomas B.C."/>
            <person name="Singh A."/>
            <person name="Wilkins M.J."/>
            <person name="Karaoz U."/>
            <person name="Brodie E.L."/>
            <person name="Williams K.H."/>
            <person name="Hubbard S.S."/>
            <person name="Banfield J.F."/>
        </authorList>
    </citation>
    <scope>NUCLEOTIDE SEQUENCE [LARGE SCALE GENOMIC DNA]</scope>
</reference>
<name>A0A1F6LNH8_9BACT</name>
<feature type="transmembrane region" description="Helical" evidence="6">
    <location>
        <begin position="140"/>
        <end position="161"/>
    </location>
</feature>
<dbReference type="PANTHER" id="PTHR30250:SF11">
    <property type="entry name" value="O-ANTIGEN TRANSPORTER-RELATED"/>
    <property type="match status" value="1"/>
</dbReference>
<evidence type="ECO:0000313" key="8">
    <source>
        <dbReference type="Proteomes" id="UP000176329"/>
    </source>
</evidence>
<protein>
    <submittedName>
        <fullName evidence="7">Uncharacterized protein</fullName>
    </submittedName>
</protein>
<dbReference type="Proteomes" id="UP000176329">
    <property type="component" value="Unassembled WGS sequence"/>
</dbReference>
<keyword evidence="5 6" id="KW-0472">Membrane</keyword>
<keyword evidence="4 6" id="KW-1133">Transmembrane helix</keyword>
<dbReference type="GO" id="GO:0005886">
    <property type="term" value="C:plasma membrane"/>
    <property type="evidence" value="ECO:0007669"/>
    <property type="project" value="UniProtKB-SubCell"/>
</dbReference>
<evidence type="ECO:0000256" key="5">
    <source>
        <dbReference type="ARBA" id="ARBA00023136"/>
    </source>
</evidence>
<evidence type="ECO:0000256" key="1">
    <source>
        <dbReference type="ARBA" id="ARBA00004651"/>
    </source>
</evidence>